<evidence type="ECO:0000256" key="1">
    <source>
        <dbReference type="ARBA" id="ARBA00004323"/>
    </source>
</evidence>
<keyword evidence="8" id="KW-0732">Signal</keyword>
<keyword evidence="6" id="KW-0333">Golgi apparatus</keyword>
<comment type="subcellular location">
    <subcellularLocation>
        <location evidence="1">Golgi apparatus membrane</location>
        <topology evidence="1">Single-pass type II membrane protein</topology>
    </subcellularLocation>
</comment>
<dbReference type="AlphaFoldDB" id="A0A2U1AX48"/>
<dbReference type="Pfam" id="PF16317">
    <property type="entry name" value="Glyco_hydro_99"/>
    <property type="match status" value="1"/>
</dbReference>
<dbReference type="Gene3D" id="3.20.20.80">
    <property type="entry name" value="Glycosidases"/>
    <property type="match status" value="1"/>
</dbReference>
<dbReference type="OrthoDB" id="976137at2"/>
<keyword evidence="3 9" id="KW-0378">Hydrolase</keyword>
<evidence type="ECO:0000256" key="2">
    <source>
        <dbReference type="ARBA" id="ARBA00022692"/>
    </source>
</evidence>
<name>A0A2U1AX48_9BACT</name>
<keyword evidence="2" id="KW-0812">Transmembrane</keyword>
<gene>
    <name evidence="9" type="ORF">C8D82_11556</name>
</gene>
<evidence type="ECO:0000256" key="4">
    <source>
        <dbReference type="ARBA" id="ARBA00022968"/>
    </source>
</evidence>
<evidence type="ECO:0000256" key="5">
    <source>
        <dbReference type="ARBA" id="ARBA00022989"/>
    </source>
</evidence>
<dbReference type="Proteomes" id="UP000245959">
    <property type="component" value="Unassembled WGS sequence"/>
</dbReference>
<accession>A0A2U1AX48</accession>
<keyword evidence="5" id="KW-1133">Transmembrane helix</keyword>
<keyword evidence="7" id="KW-0472">Membrane</keyword>
<evidence type="ECO:0000313" key="10">
    <source>
        <dbReference type="Proteomes" id="UP000245959"/>
    </source>
</evidence>
<dbReference type="GO" id="GO:0004559">
    <property type="term" value="F:alpha-mannosidase activity"/>
    <property type="evidence" value="ECO:0007669"/>
    <property type="project" value="TreeGrafter"/>
</dbReference>
<proteinExistence type="predicted"/>
<sequence length="851" mass="93984">MTMNWKTLGLAACAALAGSVFGGTQMNPKSFGALKDMPVYIQEWHVWWGFPYPDRQQPFSHMSSTLTAEREPWRLNWNRNGYPLVGLYDAANPEIMRWQIRCMKAAGLTSVALMIHPEWNTGIGFIQEEQANIIQTALDIAAEENFPIFFMDEVAFRHGSAAQKIDVSVKRITDFIKKYGSHPGFYKVDGKPFYYFQTYGWKVSAPEIERMCAEVDRATGGVYWAMFGPVTRFGKVPQLSMIVDGASIHRRDRTTREWRLKEQDPAVIFANGRKFGKKIADMQYPKFDGTGQPWRQTGVAQYGMDGRMLETTLLDSLKAKPDFIMLSSWNDWEEGANFEPGWDFDGFAGDPYTYCKVIAHLKGVEFVPPPPPPKEAVHPAVWEKLGYGDGAGPLIERIDRSHVRGGALTVTVRDSAGEVTALEAVPEGDLFWKAPQTPGGSASGTLQAPKFSAPVQLANVFGFTPGRAVPVKEPSIEFRLPGGAELPDEFAVGVAWAFNPEKPLQPVQAVLSNRIPVKLREPKGGVRNEMTLDFTPYPRSGALPAENWNGWQVGAALIPRPADLSRPLKLQANGVKLGLVSLLGAPRDERTFTNGEAVDSEGKIKKFHITLPDEILAAPGAHFLWLRARDAAGNWGSPVLYAVPNYEFFDREARAAVPQEPELQVPGAILADNCSRAGNWKGGSVKVETVEQKQLSGQLRIANSLVHRDLKPALDRGGFHLTFDANHSSYQRKMIVWLTDAAGKHGYGVAWDSAKPDQAGGSGVVQIVKLDSDTPLDWNNSGKVLAAADSGHPAVSETPARFEFLRNGDKLTVRVDGKPVVTAADPDFKRFDRLYLRGNDNQTVDRIILTP</sequence>
<protein>
    <submittedName>
        <fullName evidence="9">Glycosyl hydrolase family 99</fullName>
    </submittedName>
</protein>
<dbReference type="CDD" id="cd11573">
    <property type="entry name" value="GH99_GH71_like"/>
    <property type="match status" value="1"/>
</dbReference>
<dbReference type="EMBL" id="QEKH01000015">
    <property type="protein sequence ID" value="PVY41005.1"/>
    <property type="molecule type" value="Genomic_DNA"/>
</dbReference>
<dbReference type="PANTHER" id="PTHR13572:SF4">
    <property type="entry name" value="RE57134P"/>
    <property type="match status" value="1"/>
</dbReference>
<evidence type="ECO:0000256" key="8">
    <source>
        <dbReference type="SAM" id="SignalP"/>
    </source>
</evidence>
<dbReference type="InterPro" id="IPR026071">
    <property type="entry name" value="Glyco_Hydrolase_99"/>
</dbReference>
<evidence type="ECO:0000256" key="3">
    <source>
        <dbReference type="ARBA" id="ARBA00022801"/>
    </source>
</evidence>
<comment type="caution">
    <text evidence="9">The sequence shown here is derived from an EMBL/GenBank/DDBJ whole genome shotgun (WGS) entry which is preliminary data.</text>
</comment>
<reference evidence="9 10" key="1">
    <citation type="submission" date="2018-04" db="EMBL/GenBank/DDBJ databases">
        <title>Genomic Encyclopedia of Type Strains, Phase IV (KMG-IV): sequencing the most valuable type-strain genomes for metagenomic binning, comparative biology and taxonomic classification.</title>
        <authorList>
            <person name="Goeker M."/>
        </authorList>
    </citation>
    <scope>NUCLEOTIDE SEQUENCE [LARGE SCALE GENOMIC DNA]</scope>
    <source>
        <strain evidence="9 10">DSM 14823</strain>
    </source>
</reference>
<feature type="chain" id="PRO_5015519368" evidence="8">
    <location>
        <begin position="23"/>
        <end position="851"/>
    </location>
</feature>
<evidence type="ECO:0000256" key="6">
    <source>
        <dbReference type="ARBA" id="ARBA00023034"/>
    </source>
</evidence>
<organism evidence="9 10">
    <name type="scientific">Victivallis vadensis</name>
    <dbReference type="NCBI Taxonomy" id="172901"/>
    <lineage>
        <taxon>Bacteria</taxon>
        <taxon>Pseudomonadati</taxon>
        <taxon>Lentisphaerota</taxon>
        <taxon>Lentisphaeria</taxon>
        <taxon>Victivallales</taxon>
        <taxon>Victivallaceae</taxon>
        <taxon>Victivallis</taxon>
    </lineage>
</organism>
<evidence type="ECO:0000313" key="9">
    <source>
        <dbReference type="EMBL" id="PVY41005.1"/>
    </source>
</evidence>
<feature type="signal peptide" evidence="8">
    <location>
        <begin position="1"/>
        <end position="22"/>
    </location>
</feature>
<keyword evidence="10" id="KW-1185">Reference proteome</keyword>
<evidence type="ECO:0000256" key="7">
    <source>
        <dbReference type="ARBA" id="ARBA00023136"/>
    </source>
</evidence>
<dbReference type="PANTHER" id="PTHR13572">
    <property type="entry name" value="ENDO-ALPHA-1,2-MANNOSIDASE"/>
    <property type="match status" value="1"/>
</dbReference>
<keyword evidence="4" id="KW-0735">Signal-anchor</keyword>